<dbReference type="HOGENOM" id="CLU_1264582_0_0_2"/>
<name>A9A6K9_METM6</name>
<feature type="domain" description="Periplasmic copper-binding protein NosD beta helix" evidence="1">
    <location>
        <begin position="76"/>
        <end position="230"/>
    </location>
</feature>
<dbReference type="NCBIfam" id="TIGR03804">
    <property type="entry name" value="para_beta_helix"/>
    <property type="match status" value="2"/>
</dbReference>
<dbReference type="InterPro" id="IPR006626">
    <property type="entry name" value="PbH1"/>
</dbReference>
<dbReference type="KEGG" id="mmx:MmarC6_0487"/>
<dbReference type="Pfam" id="PF05048">
    <property type="entry name" value="NosD"/>
    <property type="match status" value="1"/>
</dbReference>
<dbReference type="SUPFAM" id="SSF51126">
    <property type="entry name" value="Pectin lyase-like"/>
    <property type="match status" value="1"/>
</dbReference>
<reference evidence="2" key="1">
    <citation type="submission" date="2007-10" db="EMBL/GenBank/DDBJ databases">
        <title>Complete sequence of Methanococcus maripaludis C6.</title>
        <authorList>
            <consortium name="US DOE Joint Genome Institute"/>
            <person name="Copeland A."/>
            <person name="Lucas S."/>
            <person name="Lapidus A."/>
            <person name="Barry K."/>
            <person name="Glavina del Rio T."/>
            <person name="Dalin E."/>
            <person name="Tice H."/>
            <person name="Pitluck S."/>
            <person name="Clum A."/>
            <person name="Schmutz J."/>
            <person name="Larimer F."/>
            <person name="Land M."/>
            <person name="Hauser L."/>
            <person name="Kyrpides N."/>
            <person name="Mikhailova N."/>
            <person name="Sieprawska-Lupa M."/>
            <person name="Whitman W.B."/>
            <person name="Richardson P."/>
        </authorList>
    </citation>
    <scope>NUCLEOTIDE SEQUENCE [LARGE SCALE GENOMIC DNA]</scope>
    <source>
        <strain evidence="2">C6</strain>
    </source>
</reference>
<sequence>MTKIGYKPLIALALALCVGISIASAAKEGVPGTNTVYINEIPYNITDSGKYLLNISKSDISGTAIKINANDVILDGNGHYIEGDSTGSTSFVTDFGVYVYPKTGVTIRDMNISRFGSGIYLANTSECTIFKNDLSKNDVGIRMCRTNDSNIDDNEIYGCTGPWGIGIYSSYYANGNKILNNLVNNNDIGLKFAGLAMDNRIISNEVMDNENYGIILGSNCANNSIIANTIFSDTGDDLSLANDLNKLKANKYDE</sequence>
<dbReference type="EMBL" id="CP000867">
    <property type="protein sequence ID" value="ABX01305.1"/>
    <property type="molecule type" value="Genomic_DNA"/>
</dbReference>
<dbReference type="InterPro" id="IPR022441">
    <property type="entry name" value="Para_beta_helix_rpt-2"/>
</dbReference>
<dbReference type="eggNOG" id="arCOG02499">
    <property type="taxonomic scope" value="Archaea"/>
</dbReference>
<dbReference type="SMART" id="SM00710">
    <property type="entry name" value="PbH1"/>
    <property type="match status" value="5"/>
</dbReference>
<evidence type="ECO:0000313" key="2">
    <source>
        <dbReference type="EMBL" id="ABX01305.1"/>
    </source>
</evidence>
<dbReference type="InterPro" id="IPR007742">
    <property type="entry name" value="NosD_dom"/>
</dbReference>
<organism evidence="2">
    <name type="scientific">Methanococcus maripaludis (strain C6 / ATCC BAA-1332)</name>
    <dbReference type="NCBI Taxonomy" id="444158"/>
    <lineage>
        <taxon>Archaea</taxon>
        <taxon>Methanobacteriati</taxon>
        <taxon>Methanobacteriota</taxon>
        <taxon>Methanomada group</taxon>
        <taxon>Methanococci</taxon>
        <taxon>Methanococcales</taxon>
        <taxon>Methanococcaceae</taxon>
        <taxon>Methanococcus</taxon>
    </lineage>
</organism>
<dbReference type="OrthoDB" id="117568at2157"/>
<dbReference type="InterPro" id="IPR011050">
    <property type="entry name" value="Pectin_lyase_fold/virulence"/>
</dbReference>
<accession>A9A6K9</accession>
<dbReference type="Gene3D" id="2.160.20.10">
    <property type="entry name" value="Single-stranded right-handed beta-helix, Pectin lyase-like"/>
    <property type="match status" value="1"/>
</dbReference>
<evidence type="ECO:0000259" key="1">
    <source>
        <dbReference type="Pfam" id="PF05048"/>
    </source>
</evidence>
<dbReference type="AlphaFoldDB" id="A9A6K9"/>
<gene>
    <name evidence="2" type="ordered locus">MmarC6_0487</name>
</gene>
<protein>
    <submittedName>
        <fullName evidence="2">Parallel beta-helix repeat</fullName>
    </submittedName>
</protein>
<dbReference type="PhylomeDB" id="A9A6K9"/>
<dbReference type="InterPro" id="IPR012334">
    <property type="entry name" value="Pectin_lyas_fold"/>
</dbReference>
<proteinExistence type="predicted"/>